<gene>
    <name evidence="9" type="ORF">CDEB00056_LOCUS15100</name>
</gene>
<accession>A0A7S3Q9X7</accession>
<evidence type="ECO:0000313" key="9">
    <source>
        <dbReference type="EMBL" id="CAE0470247.1"/>
    </source>
</evidence>
<keyword evidence="7" id="KW-0472">Membrane</keyword>
<dbReference type="GO" id="GO:0016051">
    <property type="term" value="P:carbohydrate biosynthetic process"/>
    <property type="evidence" value="ECO:0007669"/>
    <property type="project" value="InterPro"/>
</dbReference>
<organism evidence="9">
    <name type="scientific">Chaetoceros debilis</name>
    <dbReference type="NCBI Taxonomy" id="122233"/>
    <lineage>
        <taxon>Eukaryota</taxon>
        <taxon>Sar</taxon>
        <taxon>Stramenopiles</taxon>
        <taxon>Ochrophyta</taxon>
        <taxon>Bacillariophyta</taxon>
        <taxon>Coscinodiscophyceae</taxon>
        <taxon>Chaetocerotophycidae</taxon>
        <taxon>Chaetocerotales</taxon>
        <taxon>Chaetocerotaceae</taxon>
        <taxon>Chaetoceros</taxon>
    </lineage>
</organism>
<comment type="subcellular location">
    <subcellularLocation>
        <location evidence="1">Golgi apparatus membrane</location>
        <topology evidence="1">Single-pass type II membrane protein</topology>
    </subcellularLocation>
</comment>
<reference evidence="9" key="1">
    <citation type="submission" date="2021-01" db="EMBL/GenBank/DDBJ databases">
        <authorList>
            <person name="Corre E."/>
            <person name="Pelletier E."/>
            <person name="Niang G."/>
            <person name="Scheremetjew M."/>
            <person name="Finn R."/>
            <person name="Kale V."/>
            <person name="Holt S."/>
            <person name="Cochrane G."/>
            <person name="Meng A."/>
            <person name="Brown T."/>
            <person name="Cohen L."/>
        </authorList>
    </citation>
    <scope>NUCLEOTIDE SEQUENCE</scope>
    <source>
        <strain evidence="9">MM31A-1</strain>
    </source>
</reference>
<evidence type="ECO:0000256" key="7">
    <source>
        <dbReference type="ARBA" id="ARBA00023136"/>
    </source>
</evidence>
<evidence type="ECO:0000256" key="6">
    <source>
        <dbReference type="ARBA" id="ARBA00023034"/>
    </source>
</evidence>
<dbReference type="PANTHER" id="PTHR12137">
    <property type="entry name" value="CARBOHYDRATE SULFOTRANSFERASE"/>
    <property type="match status" value="1"/>
</dbReference>
<dbReference type="GO" id="GO:0008146">
    <property type="term" value="F:sulfotransferase activity"/>
    <property type="evidence" value="ECO:0007669"/>
    <property type="project" value="InterPro"/>
</dbReference>
<keyword evidence="4" id="KW-0812">Transmembrane</keyword>
<evidence type="ECO:0000256" key="8">
    <source>
        <dbReference type="ARBA" id="ARBA00023180"/>
    </source>
</evidence>
<proteinExistence type="inferred from homology"/>
<keyword evidence="3" id="KW-0808">Transferase</keyword>
<comment type="similarity">
    <text evidence="2">Belongs to the sulfotransferase 2 family.</text>
</comment>
<evidence type="ECO:0000256" key="4">
    <source>
        <dbReference type="ARBA" id="ARBA00022692"/>
    </source>
</evidence>
<keyword evidence="8" id="KW-0325">Glycoprotein</keyword>
<evidence type="ECO:0000256" key="5">
    <source>
        <dbReference type="ARBA" id="ARBA00022989"/>
    </source>
</evidence>
<dbReference type="EMBL" id="HBIO01019613">
    <property type="protein sequence ID" value="CAE0470247.1"/>
    <property type="molecule type" value="Transcribed_RNA"/>
</dbReference>
<protein>
    <recommendedName>
        <fullName evidence="10">Carbohydrate sulfotransferase</fullName>
    </recommendedName>
</protein>
<dbReference type="GO" id="GO:0000139">
    <property type="term" value="C:Golgi membrane"/>
    <property type="evidence" value="ECO:0007669"/>
    <property type="project" value="UniProtKB-SubCell"/>
</dbReference>
<keyword evidence="5" id="KW-1133">Transmembrane helix</keyword>
<evidence type="ECO:0000256" key="1">
    <source>
        <dbReference type="ARBA" id="ARBA00004323"/>
    </source>
</evidence>
<dbReference type="InterPro" id="IPR018011">
    <property type="entry name" value="Carb_sulfotrans_8-10"/>
</dbReference>
<sequence length="356" mass="40889">MTRSLLRMKRLYAPIAVLAVVSALSILAPAGMVHTQTRDLLEGASTVVPWSHSGTVDDDDDAIGDKEFHGPPDLEDTDVIIRPGRWGNPLVVEKYKLVFFAIPKVACTEWKLLFRRILGFSPDWDPEISIQLLHNPSYNGLTYLSSYTKEEAQEMLTSEDWTRAVFVREPKERILSAFLDKIVVNSSFFKLHCCNEKRMGLSDPKARDYCNSRTNAEDFSYFLKRTLDCPNEHWDSQANAIDRKWWTMMNFVGYMDNVADDAQRLLQSIKSIDGKTAWDQHGKTGWGESGKSAFMVRDTAHHATNAHDKLRKYYTECEEVFVEKHWASEWEQEAYHFDKIQLFDGKDLSECGDVLD</sequence>
<dbReference type="Pfam" id="PF03567">
    <property type="entry name" value="Sulfotransfer_2"/>
    <property type="match status" value="1"/>
</dbReference>
<keyword evidence="6" id="KW-0333">Golgi apparatus</keyword>
<evidence type="ECO:0000256" key="3">
    <source>
        <dbReference type="ARBA" id="ARBA00022679"/>
    </source>
</evidence>
<dbReference type="InterPro" id="IPR005331">
    <property type="entry name" value="Sulfotransferase"/>
</dbReference>
<dbReference type="PANTHER" id="PTHR12137:SF54">
    <property type="entry name" value="CARBOHYDRATE SULFOTRANSFERASE"/>
    <property type="match status" value="1"/>
</dbReference>
<evidence type="ECO:0008006" key="10">
    <source>
        <dbReference type="Google" id="ProtNLM"/>
    </source>
</evidence>
<name>A0A7S3Q9X7_9STRA</name>
<evidence type="ECO:0000256" key="2">
    <source>
        <dbReference type="ARBA" id="ARBA00006339"/>
    </source>
</evidence>
<dbReference type="AlphaFoldDB" id="A0A7S3Q9X7"/>